<evidence type="ECO:0000256" key="8">
    <source>
        <dbReference type="NCBIfam" id="TIGR04265"/>
    </source>
</evidence>
<evidence type="ECO:0000313" key="12">
    <source>
        <dbReference type="Proteomes" id="UP001597351"/>
    </source>
</evidence>
<keyword evidence="3" id="KW-0808">Transferase</keyword>
<evidence type="ECO:0000256" key="3">
    <source>
        <dbReference type="ARBA" id="ARBA00022679"/>
    </source>
</evidence>
<dbReference type="Gene3D" id="3.30.870.10">
    <property type="entry name" value="Endonuclease Chain A"/>
    <property type="match status" value="2"/>
</dbReference>
<accession>A0ABW4TUC2</accession>
<feature type="transmembrane region" description="Helical" evidence="9">
    <location>
        <begin position="44"/>
        <end position="66"/>
    </location>
</feature>
<evidence type="ECO:0000256" key="6">
    <source>
        <dbReference type="ARBA" id="ARBA00022989"/>
    </source>
</evidence>
<dbReference type="PANTHER" id="PTHR21248:SF22">
    <property type="entry name" value="PHOSPHOLIPASE D"/>
    <property type="match status" value="1"/>
</dbReference>
<evidence type="ECO:0000313" key="11">
    <source>
        <dbReference type="EMBL" id="MFD1949054.1"/>
    </source>
</evidence>
<proteinExistence type="predicted"/>
<evidence type="ECO:0000256" key="7">
    <source>
        <dbReference type="ARBA" id="ARBA00023136"/>
    </source>
</evidence>
<keyword evidence="5" id="KW-0677">Repeat</keyword>
<feature type="domain" description="PLD phosphodiesterase" evidence="10">
    <location>
        <begin position="410"/>
        <end position="437"/>
    </location>
</feature>
<evidence type="ECO:0000256" key="4">
    <source>
        <dbReference type="ARBA" id="ARBA00022692"/>
    </source>
</evidence>
<dbReference type="Pfam" id="PF13091">
    <property type="entry name" value="PLDc_2"/>
    <property type="match status" value="2"/>
</dbReference>
<gene>
    <name evidence="11" type="primary">cls</name>
    <name evidence="11" type="ORF">ACFSDE_19780</name>
</gene>
<dbReference type="EC" id="2.7.8.-" evidence="8"/>
<evidence type="ECO:0000256" key="9">
    <source>
        <dbReference type="SAM" id="Phobius"/>
    </source>
</evidence>
<evidence type="ECO:0000256" key="2">
    <source>
        <dbReference type="ARBA" id="ARBA00022475"/>
    </source>
</evidence>
<dbReference type="SMART" id="SM00155">
    <property type="entry name" value="PLDc"/>
    <property type="match status" value="2"/>
</dbReference>
<protein>
    <recommendedName>
        <fullName evidence="8">Cardiolipin synthase</fullName>
        <ecNumber evidence="8">2.7.8.-</ecNumber>
    </recommendedName>
</protein>
<feature type="transmembrane region" description="Helical" evidence="9">
    <location>
        <begin position="12"/>
        <end position="32"/>
    </location>
</feature>
<sequence>MSTDDVTTTAQVLSLLILVVVLVLEIGLRLLVLGIIPRGRKPSVAMAWLLLFYIDPIVGFVVFRLFGSTRLGRKRHERHRQAHERIAAATEGLPRPLEALPGVTSGVRTAARLNRRLGAFPVTDGNDVELIADYHESLAAMAEAVDGARSFVHVEFYITAWDEATDPVFRALVRATERGVDVRMLFDHLGSRGIPGYKTMLQRLAETRIEWYRMLPIQPLKRRWRRPDLRNHRKILIVDGEVAFTGSQNLVEPGYNKPKNHEAGREWVDLMMRVRGPSVAALSAVFAGDWYVETGSELSVVAPPPVVPQDTGRDPVMAQVLPSGPGFPDENNLRMFTTLIYGAEHRLRIVSPYFVPDESMLYAVTTAAQRGVDVELFVSEQADQFMVGHAQASYYEDLLTAGVRIWLYPAPQILHTKCFTVDDAVAVVSTSNMDQRSFALNYEVTMMLVGADATARLNAVEDSYRDASRPLGSEEWQDRPFRKRWLDNVMRLTAALQ</sequence>
<evidence type="ECO:0000259" key="10">
    <source>
        <dbReference type="PROSITE" id="PS50035"/>
    </source>
</evidence>
<evidence type="ECO:0000256" key="5">
    <source>
        <dbReference type="ARBA" id="ARBA00022737"/>
    </source>
</evidence>
<dbReference type="PROSITE" id="PS50035">
    <property type="entry name" value="PLD"/>
    <property type="match status" value="2"/>
</dbReference>
<dbReference type="InterPro" id="IPR022924">
    <property type="entry name" value="Cardiolipin_synthase"/>
</dbReference>
<dbReference type="EMBL" id="JBHUGD010000004">
    <property type="protein sequence ID" value="MFD1949054.1"/>
    <property type="molecule type" value="Genomic_DNA"/>
</dbReference>
<dbReference type="SUPFAM" id="SSF56024">
    <property type="entry name" value="Phospholipase D/nuclease"/>
    <property type="match status" value="2"/>
</dbReference>
<keyword evidence="7 9" id="KW-0472">Membrane</keyword>
<reference evidence="12" key="1">
    <citation type="journal article" date="2019" name="Int. J. Syst. Evol. Microbiol.">
        <title>The Global Catalogue of Microorganisms (GCM) 10K type strain sequencing project: providing services to taxonomists for standard genome sequencing and annotation.</title>
        <authorList>
            <consortium name="The Broad Institute Genomics Platform"/>
            <consortium name="The Broad Institute Genome Sequencing Center for Infectious Disease"/>
            <person name="Wu L."/>
            <person name="Ma J."/>
        </authorList>
    </citation>
    <scope>NUCLEOTIDE SEQUENCE [LARGE SCALE GENOMIC DNA]</scope>
    <source>
        <strain evidence="12">CGMCC 1.12477</strain>
    </source>
</reference>
<feature type="domain" description="PLD phosphodiesterase" evidence="10">
    <location>
        <begin position="227"/>
        <end position="254"/>
    </location>
</feature>
<dbReference type="Proteomes" id="UP001597351">
    <property type="component" value="Unassembled WGS sequence"/>
</dbReference>
<evidence type="ECO:0000256" key="1">
    <source>
        <dbReference type="ARBA" id="ARBA00004236"/>
    </source>
</evidence>
<dbReference type="RefSeq" id="WP_343921178.1">
    <property type="nucleotide sequence ID" value="NZ_BAAAJT010000003.1"/>
</dbReference>
<comment type="subcellular location">
    <subcellularLocation>
        <location evidence="1">Cell membrane</location>
    </subcellularLocation>
</comment>
<dbReference type="NCBIfam" id="TIGR04265">
    <property type="entry name" value="bac_cardiolipin"/>
    <property type="match status" value="1"/>
</dbReference>
<keyword evidence="12" id="KW-1185">Reference proteome</keyword>
<dbReference type="PANTHER" id="PTHR21248">
    <property type="entry name" value="CARDIOLIPIN SYNTHASE"/>
    <property type="match status" value="1"/>
</dbReference>
<keyword evidence="2" id="KW-1003">Cell membrane</keyword>
<dbReference type="CDD" id="cd09158">
    <property type="entry name" value="PLDc_EcCLS_like_2"/>
    <property type="match status" value="1"/>
</dbReference>
<dbReference type="InterPro" id="IPR025202">
    <property type="entry name" value="PLD-like_dom"/>
</dbReference>
<keyword evidence="4 9" id="KW-0812">Transmembrane</keyword>
<name>A0ABW4TUC2_9ACTN</name>
<comment type="caution">
    <text evidence="11">The sequence shown here is derived from an EMBL/GenBank/DDBJ whole genome shotgun (WGS) entry which is preliminary data.</text>
</comment>
<dbReference type="InterPro" id="IPR001736">
    <property type="entry name" value="PLipase_D/transphosphatidylase"/>
</dbReference>
<organism evidence="11 12">
    <name type="scientific">Nocardioides aestuarii</name>
    <dbReference type="NCBI Taxonomy" id="252231"/>
    <lineage>
        <taxon>Bacteria</taxon>
        <taxon>Bacillati</taxon>
        <taxon>Actinomycetota</taxon>
        <taxon>Actinomycetes</taxon>
        <taxon>Propionibacteriales</taxon>
        <taxon>Nocardioidaceae</taxon>
        <taxon>Nocardioides</taxon>
    </lineage>
</organism>
<keyword evidence="6 9" id="KW-1133">Transmembrane helix</keyword>